<dbReference type="GO" id="GO:0005543">
    <property type="term" value="F:phospholipid binding"/>
    <property type="evidence" value="ECO:0007669"/>
    <property type="project" value="TreeGrafter"/>
</dbReference>
<reference evidence="13 15" key="2">
    <citation type="submission" date="2018-11" db="EMBL/GenBank/DDBJ databases">
        <authorList>
            <consortium name="Pathogen Informatics"/>
        </authorList>
    </citation>
    <scope>NUCLEOTIDE SEQUENCE [LARGE SCALE GENOMIC DNA]</scope>
</reference>
<comment type="function">
    <text evidence="9">Required for the export of mRNAs containing poly(A) tails from the nucleus into the cytoplasm. May be involved in the terminal step of the mRNA transport through the nuclear pore complex (NPC).</text>
</comment>
<evidence type="ECO:0000256" key="7">
    <source>
        <dbReference type="ARBA" id="ARBA00023132"/>
    </source>
</evidence>
<keyword evidence="3" id="KW-0813">Transport</keyword>
<evidence type="ECO:0000256" key="9">
    <source>
        <dbReference type="ARBA" id="ARBA00024680"/>
    </source>
</evidence>
<dbReference type="GO" id="GO:0000822">
    <property type="term" value="F:inositol hexakisphosphate binding"/>
    <property type="evidence" value="ECO:0007669"/>
    <property type="project" value="TreeGrafter"/>
</dbReference>
<evidence type="ECO:0000256" key="11">
    <source>
        <dbReference type="ARBA" id="ARBA00029983"/>
    </source>
</evidence>
<organism evidence="17">
    <name type="scientific">Hymenolepis diminuta</name>
    <name type="common">Rat tapeworm</name>
    <dbReference type="NCBI Taxonomy" id="6216"/>
    <lineage>
        <taxon>Eukaryota</taxon>
        <taxon>Metazoa</taxon>
        <taxon>Spiralia</taxon>
        <taxon>Lophotrochozoa</taxon>
        <taxon>Platyhelminthes</taxon>
        <taxon>Cestoda</taxon>
        <taxon>Eucestoda</taxon>
        <taxon>Cyclophyllidea</taxon>
        <taxon>Hymenolepididae</taxon>
        <taxon>Hymenolepis</taxon>
    </lineage>
</organism>
<evidence type="ECO:0000313" key="14">
    <source>
        <dbReference type="EMBL" id="VUZ51362.1"/>
    </source>
</evidence>
<dbReference type="InterPro" id="IPR038506">
    <property type="entry name" value="GLE1-like_sf"/>
</dbReference>
<dbReference type="STRING" id="6216.A0A0R3SV34"/>
<evidence type="ECO:0000256" key="2">
    <source>
        <dbReference type="ARBA" id="ARBA00011056"/>
    </source>
</evidence>
<evidence type="ECO:0000313" key="13">
    <source>
        <dbReference type="EMBL" id="VDL61722.1"/>
    </source>
</evidence>
<dbReference type="GO" id="GO:0031369">
    <property type="term" value="F:translation initiation factor binding"/>
    <property type="evidence" value="ECO:0007669"/>
    <property type="project" value="TreeGrafter"/>
</dbReference>
<evidence type="ECO:0000256" key="3">
    <source>
        <dbReference type="ARBA" id="ARBA00022448"/>
    </source>
</evidence>
<keyword evidence="8" id="KW-0539">Nucleus</keyword>
<dbReference type="EMBL" id="CABIJS010000443">
    <property type="protein sequence ID" value="VUZ51362.1"/>
    <property type="molecule type" value="Genomic_DNA"/>
</dbReference>
<keyword evidence="5" id="KW-0653">Protein transport</keyword>
<dbReference type="AlphaFoldDB" id="A0A0R3SV34"/>
<keyword evidence="7" id="KW-0906">Nuclear pore complex</keyword>
<dbReference type="WBParaSite" id="HDID_0000940601-mRNA-1">
    <property type="protein sequence ID" value="HDID_0000940601-mRNA-1"/>
    <property type="gene ID" value="HDID_0000940601"/>
</dbReference>
<evidence type="ECO:0000256" key="6">
    <source>
        <dbReference type="ARBA" id="ARBA00023010"/>
    </source>
</evidence>
<dbReference type="OrthoDB" id="6234982at2759"/>
<reference evidence="14 16" key="3">
    <citation type="submission" date="2019-07" db="EMBL/GenBank/DDBJ databases">
        <authorList>
            <person name="Jastrzebski P J."/>
            <person name="Paukszto L."/>
            <person name="Jastrzebski P J."/>
        </authorList>
    </citation>
    <scope>NUCLEOTIDE SEQUENCE [LARGE SCALE GENOMIC DNA]</scope>
    <source>
        <strain evidence="14 16">WMS-il1</strain>
    </source>
</reference>
<dbReference type="InterPro" id="IPR012476">
    <property type="entry name" value="GLE1"/>
</dbReference>
<comment type="subcellular location">
    <subcellularLocation>
        <location evidence="1">Nucleus</location>
        <location evidence="1">Nuclear pore complex</location>
    </subcellularLocation>
</comment>
<dbReference type="GO" id="GO:0044614">
    <property type="term" value="C:nuclear pore cytoplasmic filaments"/>
    <property type="evidence" value="ECO:0007669"/>
    <property type="project" value="TreeGrafter"/>
</dbReference>
<keyword evidence="16" id="KW-1185">Reference proteome</keyword>
<dbReference type="Pfam" id="PF07817">
    <property type="entry name" value="GLE1"/>
    <property type="match status" value="1"/>
</dbReference>
<evidence type="ECO:0000256" key="4">
    <source>
        <dbReference type="ARBA" id="ARBA00022816"/>
    </source>
</evidence>
<gene>
    <name evidence="13" type="ORF">HDID_LOCUS9404</name>
    <name evidence="14" type="ORF">WMSIL1_LOCUS10061</name>
</gene>
<dbReference type="GO" id="GO:0005737">
    <property type="term" value="C:cytoplasm"/>
    <property type="evidence" value="ECO:0007669"/>
    <property type="project" value="TreeGrafter"/>
</dbReference>
<protein>
    <recommendedName>
        <fullName evidence="10">mRNA export factor GLE1</fullName>
    </recommendedName>
    <alternativeName>
        <fullName evidence="12">GLE1 RNA export mediator</fullName>
    </alternativeName>
    <alternativeName>
        <fullName evidence="11">Nucleoporin GLE1</fullName>
    </alternativeName>
</protein>
<proteinExistence type="inferred from homology"/>
<keyword evidence="4" id="KW-0509">mRNA transport</keyword>
<dbReference type="Proteomes" id="UP000321570">
    <property type="component" value="Unassembled WGS sequence"/>
</dbReference>
<evidence type="ECO:0000256" key="10">
    <source>
        <dbReference type="ARBA" id="ARBA00026227"/>
    </source>
</evidence>
<dbReference type="Proteomes" id="UP000274504">
    <property type="component" value="Unassembled WGS sequence"/>
</dbReference>
<evidence type="ECO:0000256" key="12">
    <source>
        <dbReference type="ARBA" id="ARBA00030897"/>
    </source>
</evidence>
<dbReference type="PANTHER" id="PTHR12960">
    <property type="entry name" value="GLE-1-RELATED"/>
    <property type="match status" value="1"/>
</dbReference>
<evidence type="ECO:0000313" key="15">
    <source>
        <dbReference type="Proteomes" id="UP000274504"/>
    </source>
</evidence>
<reference evidence="17" key="1">
    <citation type="submission" date="2017-02" db="UniProtKB">
        <authorList>
            <consortium name="WormBaseParasite"/>
        </authorList>
    </citation>
    <scope>IDENTIFICATION</scope>
</reference>
<evidence type="ECO:0000256" key="5">
    <source>
        <dbReference type="ARBA" id="ARBA00022927"/>
    </source>
</evidence>
<sequence>MDSRRESLRQIRRILKRTSLEMRRITSMTVLNSLDTSINSAPSFSLKSSGCLCDNHEDWQIEPPQTELNLSDELLAGMEAIVNYRLCLHNTLCKISPGDKREETKKFLLRQIQAVESRALVFLTLPPTNFSDCDDSEGINIAFHQFLEEAESYLTKANVLVKSNIITKETAPALLLTKPNIPEALCIPGFNQHEALTLKKISSSAVFSILSNPELRVTASTVKTIIGSTCSQITGSDPQHCLNRLNYLLAFFEGSPVRPPAAGAESFRLPQDMGSEFAWSSLIKAALGQAERQFAFSLSSTLPFAAVLATLLNRFPDYIPLFLAHIATACPLLTLYADDENTIFSSVEASGGINEEVLQNWRGICRLFAAVLLARPPPGFKNRPVHLNPKLLWITIAGIARRKDKLEITATVLRGLIETGGYVLLKLYKRQARRLFKSLIDAIGDSRSTWELALVTCLELLLDPKTSAGNGHGVIFDDFWN</sequence>
<dbReference type="GO" id="GO:0016973">
    <property type="term" value="P:poly(A)+ mRNA export from nucleus"/>
    <property type="evidence" value="ECO:0007669"/>
    <property type="project" value="InterPro"/>
</dbReference>
<dbReference type="PANTHER" id="PTHR12960:SF0">
    <property type="entry name" value="MRNA EXPORT FACTOR GLE1"/>
    <property type="match status" value="1"/>
</dbReference>
<evidence type="ECO:0000313" key="16">
    <source>
        <dbReference type="Proteomes" id="UP000321570"/>
    </source>
</evidence>
<evidence type="ECO:0000256" key="8">
    <source>
        <dbReference type="ARBA" id="ARBA00023242"/>
    </source>
</evidence>
<evidence type="ECO:0000256" key="1">
    <source>
        <dbReference type="ARBA" id="ARBA00004567"/>
    </source>
</evidence>
<name>A0A0R3SV34_HYMDI</name>
<accession>A0A0R3SV34</accession>
<dbReference type="GO" id="GO:0015031">
    <property type="term" value="P:protein transport"/>
    <property type="evidence" value="ECO:0007669"/>
    <property type="project" value="UniProtKB-KW"/>
</dbReference>
<dbReference type="Gene3D" id="1.25.40.510">
    <property type="entry name" value="GLE1-like"/>
    <property type="match status" value="1"/>
</dbReference>
<evidence type="ECO:0000313" key="17">
    <source>
        <dbReference type="WBParaSite" id="HDID_0000940601-mRNA-1"/>
    </source>
</evidence>
<keyword evidence="6" id="KW-0811">Translocation</keyword>
<comment type="similarity">
    <text evidence="2">Belongs to the GLE1 family.</text>
</comment>
<dbReference type="EMBL" id="UYSG01011284">
    <property type="protein sequence ID" value="VDL61722.1"/>
    <property type="molecule type" value="Genomic_DNA"/>
</dbReference>